<feature type="domain" description="Glycosyltransferase subfamily 4-like N-terminal" evidence="3">
    <location>
        <begin position="6"/>
        <end position="108"/>
    </location>
</feature>
<dbReference type="eggNOG" id="COG0438">
    <property type="taxonomic scope" value="Bacteria"/>
</dbReference>
<evidence type="ECO:0000313" key="4">
    <source>
        <dbReference type="EMBL" id="CBE67322.1"/>
    </source>
</evidence>
<dbReference type="KEGG" id="mox:DAMO_0220"/>
<keyword evidence="1" id="KW-0328">Glycosyltransferase</keyword>
<dbReference type="STRING" id="671143.DAMO_0220"/>
<sequence length="309" mass="34331">MLDSINPFNWLQVAGYISHETPDLVVVHWWHPFFAPCLGTTIRMVRRRSRNTRVVFICHNVLPHEPFPAATALTRLALSQGQAWVVHSETDRQRLTELGLDGPVYLIPQPPAQGYGTPLNREEAKSSLGFSGNLLLFFGLIRQYKGLPSLIQALPLVLKEMECTLLVVGEFYEGKDQCLKLISELGLQSRVRIIDQFVPAGKVSLYFSAADLVVLPYESATQSAIVPIAFAFERPVLATAVGGLPEAVRDGETGLLVEPRNPTALAKAIIRFYTEDLGSTFRRHILQRQHFSWGELAATLEAAAIDRTS</sequence>
<evidence type="ECO:0000256" key="1">
    <source>
        <dbReference type="ARBA" id="ARBA00022676"/>
    </source>
</evidence>
<dbReference type="Proteomes" id="UP000006898">
    <property type="component" value="Chromosome"/>
</dbReference>
<dbReference type="CAZy" id="GT4">
    <property type="family name" value="Glycosyltransferase Family 4"/>
</dbReference>
<gene>
    <name evidence="4" type="ORF">DAMO_0220</name>
</gene>
<dbReference type="Pfam" id="PF13692">
    <property type="entry name" value="Glyco_trans_1_4"/>
    <property type="match status" value="1"/>
</dbReference>
<dbReference type="GO" id="GO:0016757">
    <property type="term" value="F:glycosyltransferase activity"/>
    <property type="evidence" value="ECO:0007669"/>
    <property type="project" value="UniProtKB-KW"/>
</dbReference>
<keyword evidence="2" id="KW-0808">Transferase</keyword>
<dbReference type="Pfam" id="PF13439">
    <property type="entry name" value="Glyco_transf_4"/>
    <property type="match status" value="1"/>
</dbReference>
<protein>
    <recommendedName>
        <fullName evidence="3">Glycosyltransferase subfamily 4-like N-terminal domain-containing protein</fullName>
    </recommendedName>
</protein>
<evidence type="ECO:0000313" key="5">
    <source>
        <dbReference type="Proteomes" id="UP000006898"/>
    </source>
</evidence>
<dbReference type="PANTHER" id="PTHR12526">
    <property type="entry name" value="GLYCOSYLTRANSFERASE"/>
    <property type="match status" value="1"/>
</dbReference>
<dbReference type="EMBL" id="FP565575">
    <property type="protein sequence ID" value="CBE67322.1"/>
    <property type="molecule type" value="Genomic_DNA"/>
</dbReference>
<reference evidence="4 5" key="1">
    <citation type="journal article" date="2010" name="Nature">
        <title>Nitrite-driven anaerobic methane oxidation by oxygenic bacteria.</title>
        <authorList>
            <person name="Ettwig K.F."/>
            <person name="Butler M.K."/>
            <person name="Le Paslier D."/>
            <person name="Pelletier E."/>
            <person name="Mangenot S."/>
            <person name="Kuypers M.M.M."/>
            <person name="Schreiber F."/>
            <person name="Dutilh B.E."/>
            <person name="Zedelius J."/>
            <person name="de Beer D."/>
            <person name="Gloerich J."/>
            <person name="Wessels H.J.C.T."/>
            <person name="van Allen T."/>
            <person name="Luesken F."/>
            <person name="Wu M."/>
            <person name="van de Pas-Schoonen K.T."/>
            <person name="Op den Camp H.J.M."/>
            <person name="Janssen-Megens E.M."/>
            <person name="Francoijs K-J."/>
            <person name="Stunnenberg H."/>
            <person name="Weissenbach J."/>
            <person name="Jetten M.S.M."/>
            <person name="Strous M."/>
        </authorList>
    </citation>
    <scope>NUCLEOTIDE SEQUENCE [LARGE SCALE GENOMIC DNA]</scope>
</reference>
<dbReference type="InterPro" id="IPR028098">
    <property type="entry name" value="Glyco_trans_4-like_N"/>
</dbReference>
<accession>D5MIH2</accession>
<dbReference type="PANTHER" id="PTHR12526:SF510">
    <property type="entry name" value="D-INOSITOL 3-PHOSPHATE GLYCOSYLTRANSFERASE"/>
    <property type="match status" value="1"/>
</dbReference>
<dbReference type="PATRIC" id="fig|671143.5.peg.192"/>
<evidence type="ECO:0000256" key="2">
    <source>
        <dbReference type="ARBA" id="ARBA00022679"/>
    </source>
</evidence>
<evidence type="ECO:0000259" key="3">
    <source>
        <dbReference type="Pfam" id="PF13439"/>
    </source>
</evidence>
<dbReference type="HOGENOM" id="CLU_009583_6_2_0"/>
<organism evidence="4 5">
    <name type="scientific">Methylomirabilis oxygeniifera</name>
    <dbReference type="NCBI Taxonomy" id="671143"/>
    <lineage>
        <taxon>Bacteria</taxon>
        <taxon>Candidatus Methylomirabilota</taxon>
        <taxon>Candidatus Methylomirabilia</taxon>
        <taxon>Candidatus Methylomirabilales</taxon>
        <taxon>Candidatus Methylomirabilaceae</taxon>
        <taxon>Candidatus Methylomirabilis</taxon>
    </lineage>
</organism>
<dbReference type="Gene3D" id="3.40.50.2000">
    <property type="entry name" value="Glycogen Phosphorylase B"/>
    <property type="match status" value="2"/>
</dbReference>
<proteinExistence type="predicted"/>
<name>D5MIH2_METO1</name>
<dbReference type="AlphaFoldDB" id="D5MIH2"/>
<dbReference type="SUPFAM" id="SSF53756">
    <property type="entry name" value="UDP-Glycosyltransferase/glycogen phosphorylase"/>
    <property type="match status" value="1"/>
</dbReference>